<dbReference type="EMBL" id="HACG01051744">
    <property type="protein sequence ID" value="CEK98615.1"/>
    <property type="molecule type" value="Transcribed_RNA"/>
</dbReference>
<proteinExistence type="predicted"/>
<protein>
    <submittedName>
        <fullName evidence="1">Uncharacterized protein</fullName>
    </submittedName>
</protein>
<feature type="non-terminal residue" evidence="1">
    <location>
        <position position="100"/>
    </location>
</feature>
<reference evidence="1" key="1">
    <citation type="submission" date="2014-12" db="EMBL/GenBank/DDBJ databases">
        <title>Insight into the proteome of Arion vulgaris.</title>
        <authorList>
            <person name="Aradska J."/>
            <person name="Bulat T."/>
            <person name="Smidak R."/>
            <person name="Sarate P."/>
            <person name="Gangsoo J."/>
            <person name="Sialana F."/>
            <person name="Bilban M."/>
            <person name="Lubec G."/>
        </authorList>
    </citation>
    <scope>NUCLEOTIDE SEQUENCE</scope>
    <source>
        <tissue evidence="1">Skin</tissue>
    </source>
</reference>
<feature type="non-terminal residue" evidence="1">
    <location>
        <position position="1"/>
    </location>
</feature>
<organism evidence="1">
    <name type="scientific">Arion vulgaris</name>
    <dbReference type="NCBI Taxonomy" id="1028688"/>
    <lineage>
        <taxon>Eukaryota</taxon>
        <taxon>Metazoa</taxon>
        <taxon>Spiralia</taxon>
        <taxon>Lophotrochozoa</taxon>
        <taxon>Mollusca</taxon>
        <taxon>Gastropoda</taxon>
        <taxon>Heterobranchia</taxon>
        <taxon>Euthyneura</taxon>
        <taxon>Panpulmonata</taxon>
        <taxon>Eupulmonata</taxon>
        <taxon>Stylommatophora</taxon>
        <taxon>Helicina</taxon>
        <taxon>Arionoidea</taxon>
        <taxon>Arionidae</taxon>
        <taxon>Arion</taxon>
    </lineage>
</organism>
<sequence length="100" mass="11636">REYGKKFERVCIYGIKRHDLFFLDEVLSLCSGVDEYGKTTQGHKNKELMRQMMTADDCFELCEFDPRVPRYHLMPLAQTSSDTNPEFDLMDDAVLFGTPC</sequence>
<gene>
    <name evidence="1" type="primary">ORF219160</name>
</gene>
<accession>A0A0B7C2F3</accession>
<dbReference type="AlphaFoldDB" id="A0A0B7C2F3"/>
<name>A0A0B7C2F3_9EUPU</name>
<evidence type="ECO:0000313" key="1">
    <source>
        <dbReference type="EMBL" id="CEK98615.1"/>
    </source>
</evidence>